<comment type="caution">
    <text evidence="3">The sequence shown here is derived from an EMBL/GenBank/DDBJ whole genome shotgun (WGS) entry which is preliminary data.</text>
</comment>
<dbReference type="InterPro" id="IPR004182">
    <property type="entry name" value="GRAM"/>
</dbReference>
<feature type="compositionally biased region" description="Polar residues" evidence="1">
    <location>
        <begin position="229"/>
        <end position="238"/>
    </location>
</feature>
<sequence>MSLNKAHTPDGRGVLIYNGEMILLYIKEVNLTLDEKFHSDFKGKKHGNLYLTSHRIIFINNGSGGLRSLSIPFHSLRNVKLEQPIFGANYLNGAAVAEPDGGWSGEANWKLTFNKGGCIDFGQALLKANDMANNFRPHNAPPQYAPPAGAYYAPPPEYYMAQGGNYNGFQAPVHTVFMYEQPPPYPGIGPNQPPRPMNQNEAIYPSLNNPSAPNPNASAPYPAAPPSYDTATALPQKS</sequence>
<dbReference type="Proteomes" id="UP001201812">
    <property type="component" value="Unassembled WGS sequence"/>
</dbReference>
<protein>
    <submittedName>
        <fullName evidence="3">WW domain-binding protein 2</fullName>
    </submittedName>
</protein>
<dbReference type="PANTHER" id="PTHR31606">
    <property type="entry name" value="WW DOMAIN BINDING PROTEIN 2, ISOFORM E"/>
    <property type="match status" value="1"/>
</dbReference>
<feature type="region of interest" description="Disordered" evidence="1">
    <location>
        <begin position="183"/>
        <end position="238"/>
    </location>
</feature>
<feature type="domain" description="GRAM" evidence="2">
    <location>
        <begin position="34"/>
        <end position="127"/>
    </location>
</feature>
<evidence type="ECO:0000313" key="3">
    <source>
        <dbReference type="EMBL" id="KAI1725638.1"/>
    </source>
</evidence>
<evidence type="ECO:0000259" key="2">
    <source>
        <dbReference type="Pfam" id="PF02893"/>
    </source>
</evidence>
<feature type="compositionally biased region" description="Pro residues" evidence="1">
    <location>
        <begin position="183"/>
        <end position="196"/>
    </location>
</feature>
<organism evidence="3 4">
    <name type="scientific">Ditylenchus destructor</name>
    <dbReference type="NCBI Taxonomy" id="166010"/>
    <lineage>
        <taxon>Eukaryota</taxon>
        <taxon>Metazoa</taxon>
        <taxon>Ecdysozoa</taxon>
        <taxon>Nematoda</taxon>
        <taxon>Chromadorea</taxon>
        <taxon>Rhabditida</taxon>
        <taxon>Tylenchina</taxon>
        <taxon>Tylenchomorpha</taxon>
        <taxon>Sphaerularioidea</taxon>
        <taxon>Anguinidae</taxon>
        <taxon>Anguininae</taxon>
        <taxon>Ditylenchus</taxon>
    </lineage>
</organism>
<dbReference type="SUPFAM" id="SSF50729">
    <property type="entry name" value="PH domain-like"/>
    <property type="match status" value="1"/>
</dbReference>
<dbReference type="GO" id="GO:0003713">
    <property type="term" value="F:transcription coactivator activity"/>
    <property type="evidence" value="ECO:0007669"/>
    <property type="project" value="InterPro"/>
</dbReference>
<name>A0AAD4NEN5_9BILA</name>
<proteinExistence type="predicted"/>
<dbReference type="Gene3D" id="2.30.29.30">
    <property type="entry name" value="Pleckstrin-homology domain (PH domain)/Phosphotyrosine-binding domain (PTB)"/>
    <property type="match status" value="1"/>
</dbReference>
<accession>A0AAD4NEN5</accession>
<keyword evidence="4" id="KW-1185">Reference proteome</keyword>
<reference evidence="3" key="1">
    <citation type="submission" date="2022-01" db="EMBL/GenBank/DDBJ databases">
        <title>Genome Sequence Resource for Two Populations of Ditylenchus destructor, the Migratory Endoparasitic Phytonematode.</title>
        <authorList>
            <person name="Zhang H."/>
            <person name="Lin R."/>
            <person name="Xie B."/>
        </authorList>
    </citation>
    <scope>NUCLEOTIDE SEQUENCE</scope>
    <source>
        <strain evidence="3">BazhouSP</strain>
    </source>
</reference>
<dbReference type="CDD" id="cd13214">
    <property type="entry name" value="PH-GRAM_WBP2"/>
    <property type="match status" value="1"/>
</dbReference>
<dbReference type="PANTHER" id="PTHR31606:SF1">
    <property type="entry name" value="WW DOMAIN BINDING PROTEIN 2, ISOFORM E"/>
    <property type="match status" value="1"/>
</dbReference>
<dbReference type="GO" id="GO:0005634">
    <property type="term" value="C:nucleus"/>
    <property type="evidence" value="ECO:0007669"/>
    <property type="project" value="TreeGrafter"/>
</dbReference>
<dbReference type="InterPro" id="IPR044852">
    <property type="entry name" value="WBP2-like"/>
</dbReference>
<dbReference type="AlphaFoldDB" id="A0AAD4NEN5"/>
<gene>
    <name evidence="3" type="ORF">DdX_02309</name>
</gene>
<dbReference type="InterPro" id="IPR011993">
    <property type="entry name" value="PH-like_dom_sf"/>
</dbReference>
<dbReference type="GO" id="GO:0031490">
    <property type="term" value="F:chromatin DNA binding"/>
    <property type="evidence" value="ECO:0007669"/>
    <property type="project" value="TreeGrafter"/>
</dbReference>
<evidence type="ECO:0000256" key="1">
    <source>
        <dbReference type="SAM" id="MobiDB-lite"/>
    </source>
</evidence>
<feature type="compositionally biased region" description="Low complexity" evidence="1">
    <location>
        <begin position="204"/>
        <end position="221"/>
    </location>
</feature>
<dbReference type="Pfam" id="PF02893">
    <property type="entry name" value="GRAM"/>
    <property type="match status" value="1"/>
</dbReference>
<evidence type="ECO:0000313" key="4">
    <source>
        <dbReference type="Proteomes" id="UP001201812"/>
    </source>
</evidence>
<dbReference type="EMBL" id="JAKKPZ010000002">
    <property type="protein sequence ID" value="KAI1725638.1"/>
    <property type="molecule type" value="Genomic_DNA"/>
</dbReference>